<dbReference type="Proteomes" id="UP000319160">
    <property type="component" value="Unassembled WGS sequence"/>
</dbReference>
<proteinExistence type="predicted"/>
<accession>A0A553HX84</accession>
<keyword evidence="3" id="KW-1185">Reference proteome</keyword>
<protein>
    <submittedName>
        <fullName evidence="2">Uncharacterized protein</fullName>
    </submittedName>
</protein>
<dbReference type="AlphaFoldDB" id="A0A553HX84"/>
<reference evidence="3" key="1">
    <citation type="submission" date="2019-06" db="EMBL/GenBank/DDBJ databases">
        <title>Draft genome sequence of the griseofulvin-producing fungus Xylaria cubensis strain G536.</title>
        <authorList>
            <person name="Mead M.E."/>
            <person name="Raja H.A."/>
            <person name="Steenwyk J.L."/>
            <person name="Knowles S.L."/>
            <person name="Oberlies N.H."/>
            <person name="Rokas A."/>
        </authorList>
    </citation>
    <scope>NUCLEOTIDE SEQUENCE [LARGE SCALE GENOMIC DNA]</scope>
    <source>
        <strain evidence="3">G536</strain>
    </source>
</reference>
<dbReference type="EMBL" id="VFLP01000035">
    <property type="protein sequence ID" value="TRX92561.1"/>
    <property type="molecule type" value="Genomic_DNA"/>
</dbReference>
<evidence type="ECO:0000313" key="2">
    <source>
        <dbReference type="EMBL" id="TRX92561.1"/>
    </source>
</evidence>
<comment type="caution">
    <text evidence="2">The sequence shown here is derived from an EMBL/GenBank/DDBJ whole genome shotgun (WGS) entry which is preliminary data.</text>
</comment>
<gene>
    <name evidence="2" type="ORF">FHL15_006488</name>
</gene>
<dbReference type="OrthoDB" id="4761997at2759"/>
<sequence length="102" mass="11603">MTTPHSTTRRDSTATERTLTEYTMASHMSKRESFDDDEKTLYGLTMNDNSSTHSKKRLSKAITQLKSKLKTKDGKPKRKTSIPPDYYPNSLKTFEALAASRI</sequence>
<organism evidence="2 3">
    <name type="scientific">Xylaria flabelliformis</name>
    <dbReference type="NCBI Taxonomy" id="2512241"/>
    <lineage>
        <taxon>Eukaryota</taxon>
        <taxon>Fungi</taxon>
        <taxon>Dikarya</taxon>
        <taxon>Ascomycota</taxon>
        <taxon>Pezizomycotina</taxon>
        <taxon>Sordariomycetes</taxon>
        <taxon>Xylariomycetidae</taxon>
        <taxon>Xylariales</taxon>
        <taxon>Xylariaceae</taxon>
        <taxon>Xylaria</taxon>
    </lineage>
</organism>
<evidence type="ECO:0000256" key="1">
    <source>
        <dbReference type="SAM" id="MobiDB-lite"/>
    </source>
</evidence>
<name>A0A553HX84_9PEZI</name>
<evidence type="ECO:0000313" key="3">
    <source>
        <dbReference type="Proteomes" id="UP000319160"/>
    </source>
</evidence>
<feature type="region of interest" description="Disordered" evidence="1">
    <location>
        <begin position="67"/>
        <end position="86"/>
    </location>
</feature>